<dbReference type="EMBL" id="MU277318">
    <property type="protein sequence ID" value="KAI0055025.1"/>
    <property type="molecule type" value="Genomic_DNA"/>
</dbReference>
<comment type="caution">
    <text evidence="1">The sequence shown here is derived from an EMBL/GenBank/DDBJ whole genome shotgun (WGS) entry which is preliminary data.</text>
</comment>
<accession>A0ACB8SEZ6</accession>
<proteinExistence type="predicted"/>
<evidence type="ECO:0000313" key="1">
    <source>
        <dbReference type="EMBL" id="KAI0055025.1"/>
    </source>
</evidence>
<protein>
    <submittedName>
        <fullName evidence="1">Uncharacterized protein</fullName>
    </submittedName>
</protein>
<reference evidence="1" key="2">
    <citation type="journal article" date="2022" name="New Phytol.">
        <title>Evolutionary transition to the ectomycorrhizal habit in the genomes of a hyperdiverse lineage of mushroom-forming fungi.</title>
        <authorList>
            <person name="Looney B."/>
            <person name="Miyauchi S."/>
            <person name="Morin E."/>
            <person name="Drula E."/>
            <person name="Courty P.E."/>
            <person name="Kohler A."/>
            <person name="Kuo A."/>
            <person name="LaButti K."/>
            <person name="Pangilinan J."/>
            <person name="Lipzen A."/>
            <person name="Riley R."/>
            <person name="Andreopoulos W."/>
            <person name="He G."/>
            <person name="Johnson J."/>
            <person name="Nolan M."/>
            <person name="Tritt A."/>
            <person name="Barry K.W."/>
            <person name="Grigoriev I.V."/>
            <person name="Nagy L.G."/>
            <person name="Hibbett D."/>
            <person name="Henrissat B."/>
            <person name="Matheny P.B."/>
            <person name="Labbe J."/>
            <person name="Martin F.M."/>
        </authorList>
    </citation>
    <scope>NUCLEOTIDE SEQUENCE</scope>
    <source>
        <strain evidence="1">HHB10654</strain>
    </source>
</reference>
<dbReference type="Proteomes" id="UP000814140">
    <property type="component" value="Unassembled WGS sequence"/>
</dbReference>
<gene>
    <name evidence="1" type="ORF">BV25DRAFT_1843243</name>
</gene>
<keyword evidence="2" id="KW-1185">Reference proteome</keyword>
<organism evidence="1 2">
    <name type="scientific">Artomyces pyxidatus</name>
    <dbReference type="NCBI Taxonomy" id="48021"/>
    <lineage>
        <taxon>Eukaryota</taxon>
        <taxon>Fungi</taxon>
        <taxon>Dikarya</taxon>
        <taxon>Basidiomycota</taxon>
        <taxon>Agaricomycotina</taxon>
        <taxon>Agaricomycetes</taxon>
        <taxon>Russulales</taxon>
        <taxon>Auriscalpiaceae</taxon>
        <taxon>Artomyces</taxon>
    </lineage>
</organism>
<evidence type="ECO:0000313" key="2">
    <source>
        <dbReference type="Proteomes" id="UP000814140"/>
    </source>
</evidence>
<name>A0ACB8SEZ6_9AGAM</name>
<reference evidence="1" key="1">
    <citation type="submission" date="2021-03" db="EMBL/GenBank/DDBJ databases">
        <authorList>
            <consortium name="DOE Joint Genome Institute"/>
            <person name="Ahrendt S."/>
            <person name="Looney B.P."/>
            <person name="Miyauchi S."/>
            <person name="Morin E."/>
            <person name="Drula E."/>
            <person name="Courty P.E."/>
            <person name="Chicoki N."/>
            <person name="Fauchery L."/>
            <person name="Kohler A."/>
            <person name="Kuo A."/>
            <person name="Labutti K."/>
            <person name="Pangilinan J."/>
            <person name="Lipzen A."/>
            <person name="Riley R."/>
            <person name="Andreopoulos W."/>
            <person name="He G."/>
            <person name="Johnson J."/>
            <person name="Barry K.W."/>
            <person name="Grigoriev I.V."/>
            <person name="Nagy L."/>
            <person name="Hibbett D."/>
            <person name="Henrissat B."/>
            <person name="Matheny P.B."/>
            <person name="Labbe J."/>
            <person name="Martin F."/>
        </authorList>
    </citation>
    <scope>NUCLEOTIDE SEQUENCE</scope>
    <source>
        <strain evidence="1">HHB10654</strain>
    </source>
</reference>
<sequence>MTTLSSCRGCGKGFPKRGSLNQHIAKSLNPLCRAAYDQELAYLRGQSPAGASTPAAGPSRHPHAMDVDVADGDQAVEHEGGEDAKLEDDGAPRQFTGDYFGEDYGPDDFGWDEADDRAAEIADAETGPPDDEEDEEMNAQALADAEGFETEQQGSAQHARGLSPPDRGQLPEDLQGNAPARGGEAGGDDDEDENADDGDNAPGEVGHDRAVEAVLWNDPATCQDCVEDS</sequence>